<accession>A0ABW6A7U8</accession>
<dbReference type="RefSeq" id="WP_386101770.1">
    <property type="nucleotide sequence ID" value="NZ_JBHUOZ010000003.1"/>
</dbReference>
<evidence type="ECO:0000259" key="2">
    <source>
        <dbReference type="Pfam" id="PF19081"/>
    </source>
</evidence>
<feature type="domain" description="Ig-like" evidence="2">
    <location>
        <begin position="564"/>
        <end position="633"/>
    </location>
</feature>
<feature type="signal peptide" evidence="1">
    <location>
        <begin position="1"/>
        <end position="20"/>
    </location>
</feature>
<protein>
    <recommendedName>
        <fullName evidence="2">Ig-like domain-containing protein</fullName>
    </recommendedName>
</protein>
<name>A0ABW6A7U8_9BACT</name>
<dbReference type="InterPro" id="IPR044023">
    <property type="entry name" value="Ig_7"/>
</dbReference>
<reference evidence="4" key="1">
    <citation type="journal article" date="2019" name="Int. J. Syst. Evol. Microbiol.">
        <title>The Global Catalogue of Microorganisms (GCM) 10K type strain sequencing project: providing services to taxonomists for standard genome sequencing and annotation.</title>
        <authorList>
            <consortium name="The Broad Institute Genomics Platform"/>
            <consortium name="The Broad Institute Genome Sequencing Center for Infectious Disease"/>
            <person name="Wu L."/>
            <person name="Ma J."/>
        </authorList>
    </citation>
    <scope>NUCLEOTIDE SEQUENCE [LARGE SCALE GENOMIC DNA]</scope>
    <source>
        <strain evidence="4">KCTC 23299</strain>
    </source>
</reference>
<gene>
    <name evidence="3" type="ORF">ACFS6H_17105</name>
</gene>
<dbReference type="SUPFAM" id="SSF81296">
    <property type="entry name" value="E set domains"/>
    <property type="match status" value="1"/>
</dbReference>
<evidence type="ECO:0000256" key="1">
    <source>
        <dbReference type="SAM" id="SignalP"/>
    </source>
</evidence>
<dbReference type="InterPro" id="IPR013783">
    <property type="entry name" value="Ig-like_fold"/>
</dbReference>
<evidence type="ECO:0000313" key="4">
    <source>
        <dbReference type="Proteomes" id="UP001597511"/>
    </source>
</evidence>
<feature type="chain" id="PRO_5045104867" description="Ig-like domain-containing protein" evidence="1">
    <location>
        <begin position="21"/>
        <end position="899"/>
    </location>
</feature>
<dbReference type="EMBL" id="JBHUOZ010000003">
    <property type="protein sequence ID" value="MFD2921449.1"/>
    <property type="molecule type" value="Genomic_DNA"/>
</dbReference>
<organism evidence="3 4">
    <name type="scientific">Terrimonas rubra</name>
    <dbReference type="NCBI Taxonomy" id="1035890"/>
    <lineage>
        <taxon>Bacteria</taxon>
        <taxon>Pseudomonadati</taxon>
        <taxon>Bacteroidota</taxon>
        <taxon>Chitinophagia</taxon>
        <taxon>Chitinophagales</taxon>
        <taxon>Chitinophagaceae</taxon>
        <taxon>Terrimonas</taxon>
    </lineage>
</organism>
<dbReference type="InterPro" id="IPR014756">
    <property type="entry name" value="Ig_E-set"/>
</dbReference>
<dbReference type="CDD" id="cd00102">
    <property type="entry name" value="IPT"/>
    <property type="match status" value="1"/>
</dbReference>
<proteinExistence type="predicted"/>
<sequence length="899" mass="92989">MMRSLCMFLLLLFIGACATAQPTISNFTPKSAAPGMSITITGTNFTTATNVRLGGTTAAFTVNSATQITATVPVTASGTVMVTNPAGSASSSGFIYVPTSEIMTDFGGFWRARASNPQTNNPDNSHHLLGFTHNGVTYSTGVDNSKLTNNSISFVPATFKALPVAAIAGVASGSGSTYISLASKVDGSATSAYVAGVSSYTIKKALIDGVNGLDMGTGVTNLPSTATMTFQIYNIDATKASDAEPDLILTQIASPTSSNDIFTFLDAAGNMVGNSFTQDMTLLPRFGTYVLDLFTMAAGVPYNAARPYDVANSGTNTTRDIRLVSLNLSSFGIDASNASSVRALQITPSGNSDYAFIGYNTASINLPPNAALSTETSVTRICTGGTASLEVIGTPAAGGALSYTWEESTNGGATWHTVTNGGNYSGATTDRLMVANATVGYNYRASVHEVGNGNAGISGVFTITAAAGTRASAVSISGGGTVCVNTSAQFTSSVTGGSNLIYQWQSNASGTYQDIPGANNSVEIPNTAATGTTSYRLLVSPGAGCPGDLSNVISLTVNGISSTTAVERCGTGAVTLSATATSGTVSWYNVESGGTAQATTNNYSIPSLATTTTYYAAATGCSQRVPVVATVNPASAAGGISSMAGNDPGTTVFTLNSHTGNVTKWQSSTDNFNTVITDIAQTQAQIVVNNPPQLTRYRAVVQSGNCPSVFSASSAAIITLPIRANSLKLSERGSTVELQWETIDQQGAVAYEIEKSIDGIQFVTIGTVQPQASQLYQWVDVNPGTGTVAYRIKELRLSGTVYYSNTASIRLLYATGFSVYPNPVKGGQLNVRLQNRVTGKYQLVLYATTGQTIYSGNISHINGASVHTVTLQKTVPAGVYHLMLLSPDGLKEHSTILVQ</sequence>
<keyword evidence="4" id="KW-1185">Reference proteome</keyword>
<evidence type="ECO:0000313" key="3">
    <source>
        <dbReference type="EMBL" id="MFD2921449.1"/>
    </source>
</evidence>
<comment type="caution">
    <text evidence="3">The sequence shown here is derived from an EMBL/GenBank/DDBJ whole genome shotgun (WGS) entry which is preliminary data.</text>
</comment>
<dbReference type="Proteomes" id="UP001597511">
    <property type="component" value="Unassembled WGS sequence"/>
</dbReference>
<dbReference type="Gene3D" id="2.60.40.10">
    <property type="entry name" value="Immunoglobulins"/>
    <property type="match status" value="2"/>
</dbReference>
<keyword evidence="1" id="KW-0732">Signal</keyword>
<dbReference type="Pfam" id="PF19081">
    <property type="entry name" value="Ig_7"/>
    <property type="match status" value="1"/>
</dbReference>
<dbReference type="PROSITE" id="PS51257">
    <property type="entry name" value="PROKAR_LIPOPROTEIN"/>
    <property type="match status" value="1"/>
</dbReference>